<dbReference type="OrthoDB" id="5347452at2759"/>
<dbReference type="AlphaFoldDB" id="A0A9W9I139"/>
<keyword evidence="2" id="KW-0812">Transmembrane</keyword>
<feature type="transmembrane region" description="Helical" evidence="2">
    <location>
        <begin position="266"/>
        <end position="289"/>
    </location>
</feature>
<feature type="signal peptide" evidence="3">
    <location>
        <begin position="1"/>
        <end position="24"/>
    </location>
</feature>
<keyword evidence="2" id="KW-1133">Transmembrane helix</keyword>
<dbReference type="EMBL" id="JAPQKO010000005">
    <property type="protein sequence ID" value="KAJ5161406.1"/>
    <property type="molecule type" value="Genomic_DNA"/>
</dbReference>
<comment type="caution">
    <text evidence="4">The sequence shown here is derived from an EMBL/GenBank/DDBJ whole genome shotgun (WGS) entry which is preliminary data.</text>
</comment>
<feature type="compositionally biased region" description="Basic and acidic residues" evidence="1">
    <location>
        <begin position="351"/>
        <end position="393"/>
    </location>
</feature>
<proteinExistence type="predicted"/>
<gene>
    <name evidence="4" type="ORF">N7492_006798</name>
</gene>
<accession>A0A9W9I139</accession>
<evidence type="ECO:0000313" key="4">
    <source>
        <dbReference type="EMBL" id="KAJ5161406.1"/>
    </source>
</evidence>
<keyword evidence="5" id="KW-1185">Reference proteome</keyword>
<reference evidence="4" key="2">
    <citation type="journal article" date="2023" name="IMA Fungus">
        <title>Comparative genomic study of the Penicillium genus elucidates a diverse pangenome and 15 lateral gene transfer events.</title>
        <authorList>
            <person name="Petersen C."/>
            <person name="Sorensen T."/>
            <person name="Nielsen M.R."/>
            <person name="Sondergaard T.E."/>
            <person name="Sorensen J.L."/>
            <person name="Fitzpatrick D.A."/>
            <person name="Frisvad J.C."/>
            <person name="Nielsen K.L."/>
        </authorList>
    </citation>
    <scope>NUCLEOTIDE SEQUENCE</scope>
    <source>
        <strain evidence="4">IBT 21917</strain>
    </source>
</reference>
<reference evidence="4" key="1">
    <citation type="submission" date="2022-11" db="EMBL/GenBank/DDBJ databases">
        <authorList>
            <person name="Petersen C."/>
        </authorList>
    </citation>
    <scope>NUCLEOTIDE SEQUENCE</scope>
    <source>
        <strain evidence="4">IBT 21917</strain>
    </source>
</reference>
<keyword evidence="3" id="KW-0732">Signal</keyword>
<feature type="region of interest" description="Disordered" evidence="1">
    <location>
        <begin position="233"/>
        <end position="265"/>
    </location>
</feature>
<feature type="region of interest" description="Disordered" evidence="1">
    <location>
        <begin position="296"/>
        <end position="393"/>
    </location>
</feature>
<keyword evidence="2" id="KW-0472">Membrane</keyword>
<evidence type="ECO:0008006" key="6">
    <source>
        <dbReference type="Google" id="ProtNLM"/>
    </source>
</evidence>
<protein>
    <recommendedName>
        <fullName evidence="6">Mid2 domain-containing protein</fullName>
    </recommendedName>
</protein>
<evidence type="ECO:0000256" key="2">
    <source>
        <dbReference type="SAM" id="Phobius"/>
    </source>
</evidence>
<evidence type="ECO:0000256" key="1">
    <source>
        <dbReference type="SAM" id="MobiDB-lite"/>
    </source>
</evidence>
<organism evidence="4 5">
    <name type="scientific">Penicillium capsulatum</name>
    <dbReference type="NCBI Taxonomy" id="69766"/>
    <lineage>
        <taxon>Eukaryota</taxon>
        <taxon>Fungi</taxon>
        <taxon>Dikarya</taxon>
        <taxon>Ascomycota</taxon>
        <taxon>Pezizomycotina</taxon>
        <taxon>Eurotiomycetes</taxon>
        <taxon>Eurotiomycetidae</taxon>
        <taxon>Eurotiales</taxon>
        <taxon>Aspergillaceae</taxon>
        <taxon>Penicillium</taxon>
    </lineage>
</organism>
<name>A0A9W9I139_9EURO</name>
<evidence type="ECO:0000256" key="3">
    <source>
        <dbReference type="SAM" id="SignalP"/>
    </source>
</evidence>
<feature type="chain" id="PRO_5040964465" description="Mid2 domain-containing protein" evidence="3">
    <location>
        <begin position="25"/>
        <end position="393"/>
    </location>
</feature>
<sequence length="393" mass="41025">MPLSTMSLRAVGLLALPLLSSVWAIDFPSVAPTASSTVERPQPLAPQPTPGLSLRQLGILRRRDDYTTSSYWWSDQPQLCGWVGASLGSNNEITCASTATCRYHASNSNYPGLIGCCAGNSGTDCGFDTACYAATDVSKSPDITKTQDAFALFCTETNSGACVTFIYSDIDVTNFGCGSTSERIDAYTSAWDDNASGTIVSRWDQYLTPIADNEVSAYDSKFASSTNSQAAVKATNLASSSRSPHTTETASPASSSSHSATAQKGAIGGGVAGGVVGGILIALAAVYLLRRRSKNKAQAGPMTGPDAGGAYQSVPGNRPGYSPVEMQPAEMESSDPAHRMPEAQGSGPADRAFEMQGDNKAELETDQKGVTKDFVAELPADGKHEPTPSGRGD</sequence>
<feature type="compositionally biased region" description="Polar residues" evidence="1">
    <location>
        <begin position="233"/>
        <end position="242"/>
    </location>
</feature>
<dbReference type="Proteomes" id="UP001146351">
    <property type="component" value="Unassembled WGS sequence"/>
</dbReference>
<feature type="compositionally biased region" description="Low complexity" evidence="1">
    <location>
        <begin position="243"/>
        <end position="262"/>
    </location>
</feature>
<evidence type="ECO:0000313" key="5">
    <source>
        <dbReference type="Proteomes" id="UP001146351"/>
    </source>
</evidence>